<dbReference type="PANTHER" id="PTHR43800">
    <property type="entry name" value="PEPTIDYL-LYSINE N-ACETYLTRANSFERASE YJAB"/>
    <property type="match status" value="1"/>
</dbReference>
<evidence type="ECO:0000313" key="4">
    <source>
        <dbReference type="EMBL" id="GGE54619.1"/>
    </source>
</evidence>
<comment type="caution">
    <text evidence="4">The sequence shown here is derived from an EMBL/GenBank/DDBJ whole genome shotgun (WGS) entry which is preliminary data.</text>
</comment>
<evidence type="ECO:0000259" key="3">
    <source>
        <dbReference type="PROSITE" id="PS51186"/>
    </source>
</evidence>
<dbReference type="InterPro" id="IPR016181">
    <property type="entry name" value="Acyl_CoA_acyltransferase"/>
</dbReference>
<dbReference type="Gene3D" id="3.40.630.30">
    <property type="match status" value="1"/>
</dbReference>
<sequence length="123" mass="14380">MLIRYKKHYEKIAMGLLSFMPKEKNLNNLRATMKKYEADPNYKLYLWKHEEDMIGIIGIYVQGDSIQIEHVCVNPSHRQQGIGKQIVKALSAEYPTKNITASEDTMNFYDKCFCTIENSVEQR</sequence>
<dbReference type="GO" id="GO:0016747">
    <property type="term" value="F:acyltransferase activity, transferring groups other than amino-acyl groups"/>
    <property type="evidence" value="ECO:0007669"/>
    <property type="project" value="InterPro"/>
</dbReference>
<keyword evidence="2" id="KW-0012">Acyltransferase</keyword>
<evidence type="ECO:0000313" key="5">
    <source>
        <dbReference type="Proteomes" id="UP000605259"/>
    </source>
</evidence>
<evidence type="ECO:0000256" key="1">
    <source>
        <dbReference type="ARBA" id="ARBA00022679"/>
    </source>
</evidence>
<keyword evidence="5" id="KW-1185">Reference proteome</keyword>
<name>A0A917AIE8_9BACI</name>
<dbReference type="CDD" id="cd04301">
    <property type="entry name" value="NAT_SF"/>
    <property type="match status" value="1"/>
</dbReference>
<proteinExistence type="predicted"/>
<dbReference type="RefSeq" id="WP_188386524.1">
    <property type="nucleotide sequence ID" value="NZ_BMFK01000001.1"/>
</dbReference>
<evidence type="ECO:0000256" key="2">
    <source>
        <dbReference type="ARBA" id="ARBA00023315"/>
    </source>
</evidence>
<reference evidence="4" key="1">
    <citation type="journal article" date="2014" name="Int. J. Syst. Evol. Microbiol.">
        <title>Complete genome sequence of Corynebacterium casei LMG S-19264T (=DSM 44701T), isolated from a smear-ripened cheese.</title>
        <authorList>
            <consortium name="US DOE Joint Genome Institute (JGI-PGF)"/>
            <person name="Walter F."/>
            <person name="Albersmeier A."/>
            <person name="Kalinowski J."/>
            <person name="Ruckert C."/>
        </authorList>
    </citation>
    <scope>NUCLEOTIDE SEQUENCE</scope>
    <source>
        <strain evidence="4">CGMCC 1.12698</strain>
    </source>
</reference>
<dbReference type="SUPFAM" id="SSF55729">
    <property type="entry name" value="Acyl-CoA N-acyltransferases (Nat)"/>
    <property type="match status" value="1"/>
</dbReference>
<reference evidence="4" key="2">
    <citation type="submission" date="2020-09" db="EMBL/GenBank/DDBJ databases">
        <authorList>
            <person name="Sun Q."/>
            <person name="Zhou Y."/>
        </authorList>
    </citation>
    <scope>NUCLEOTIDE SEQUENCE</scope>
    <source>
        <strain evidence="4">CGMCC 1.12698</strain>
    </source>
</reference>
<dbReference type="AlphaFoldDB" id="A0A917AIE8"/>
<organism evidence="4 5">
    <name type="scientific">Priestia taiwanensis</name>
    <dbReference type="NCBI Taxonomy" id="1347902"/>
    <lineage>
        <taxon>Bacteria</taxon>
        <taxon>Bacillati</taxon>
        <taxon>Bacillota</taxon>
        <taxon>Bacilli</taxon>
        <taxon>Bacillales</taxon>
        <taxon>Bacillaceae</taxon>
        <taxon>Priestia</taxon>
    </lineage>
</organism>
<gene>
    <name evidence="4" type="primary">ribT</name>
    <name evidence="4" type="ORF">GCM10007140_01150</name>
</gene>
<dbReference type="PANTHER" id="PTHR43800:SF1">
    <property type="entry name" value="PEPTIDYL-LYSINE N-ACETYLTRANSFERASE YJAB"/>
    <property type="match status" value="1"/>
</dbReference>
<dbReference type="Pfam" id="PF00583">
    <property type="entry name" value="Acetyltransf_1"/>
    <property type="match status" value="1"/>
</dbReference>
<dbReference type="EMBL" id="BMFK01000001">
    <property type="protein sequence ID" value="GGE54619.1"/>
    <property type="molecule type" value="Genomic_DNA"/>
</dbReference>
<protein>
    <submittedName>
        <fullName evidence="4">Protein RibT</fullName>
    </submittedName>
</protein>
<dbReference type="InterPro" id="IPR000182">
    <property type="entry name" value="GNAT_dom"/>
</dbReference>
<feature type="domain" description="N-acetyltransferase" evidence="3">
    <location>
        <begin position="1"/>
        <end position="123"/>
    </location>
</feature>
<keyword evidence="1" id="KW-0808">Transferase</keyword>
<accession>A0A917AIE8</accession>
<dbReference type="PROSITE" id="PS51186">
    <property type="entry name" value="GNAT"/>
    <property type="match status" value="1"/>
</dbReference>
<dbReference type="Proteomes" id="UP000605259">
    <property type="component" value="Unassembled WGS sequence"/>
</dbReference>